<protein>
    <submittedName>
        <fullName evidence="1">TetR/AcrR family transcriptional regulator</fullName>
    </submittedName>
</protein>
<dbReference type="Proteomes" id="UP000470446">
    <property type="component" value="Unassembled WGS sequence"/>
</dbReference>
<comment type="caution">
    <text evidence="1">The sequence shown here is derived from an EMBL/GenBank/DDBJ whole genome shotgun (WGS) entry which is preliminary data.</text>
</comment>
<proteinExistence type="predicted"/>
<sequence>LHGLVTAAEAADEVDGAAVRRYLSLLMEGLGRV</sequence>
<name>A0A7K3PTZ7_9ACTN</name>
<feature type="non-terminal residue" evidence="1">
    <location>
        <position position="1"/>
    </location>
</feature>
<dbReference type="AlphaFoldDB" id="A0A7K3PTZ7"/>
<gene>
    <name evidence="1" type="ORF">G3I32_26970</name>
</gene>
<organism evidence="1 2">
    <name type="scientific">Streptomyces coelicoflavus</name>
    <dbReference type="NCBI Taxonomy" id="285562"/>
    <lineage>
        <taxon>Bacteria</taxon>
        <taxon>Bacillati</taxon>
        <taxon>Actinomycetota</taxon>
        <taxon>Actinomycetes</taxon>
        <taxon>Kitasatosporales</taxon>
        <taxon>Streptomycetaceae</taxon>
        <taxon>Streptomyces</taxon>
    </lineage>
</organism>
<accession>A0A7K3PTZ7</accession>
<evidence type="ECO:0000313" key="1">
    <source>
        <dbReference type="EMBL" id="NEB12435.1"/>
    </source>
</evidence>
<dbReference type="EMBL" id="JAAGMA010000719">
    <property type="protein sequence ID" value="NEB12435.1"/>
    <property type="molecule type" value="Genomic_DNA"/>
</dbReference>
<evidence type="ECO:0000313" key="2">
    <source>
        <dbReference type="Proteomes" id="UP000470446"/>
    </source>
</evidence>
<reference evidence="1 2" key="1">
    <citation type="submission" date="2020-01" db="EMBL/GenBank/DDBJ databases">
        <title>Insect and environment-associated Actinomycetes.</title>
        <authorList>
            <person name="Currrie C."/>
            <person name="Chevrette M."/>
            <person name="Carlson C."/>
            <person name="Stubbendieck R."/>
            <person name="Wendt-Pienkowski E."/>
        </authorList>
    </citation>
    <scope>NUCLEOTIDE SEQUENCE [LARGE SCALE GENOMIC DNA]</scope>
    <source>
        <strain evidence="1 2">SID14163</strain>
    </source>
</reference>